<dbReference type="Proteomes" id="UP000683925">
    <property type="component" value="Unassembled WGS sequence"/>
</dbReference>
<reference evidence="1" key="1">
    <citation type="submission" date="2021-01" db="EMBL/GenBank/DDBJ databases">
        <authorList>
            <consortium name="Genoscope - CEA"/>
            <person name="William W."/>
        </authorList>
    </citation>
    <scope>NUCLEOTIDE SEQUENCE</scope>
</reference>
<gene>
    <name evidence="1" type="ORF">POCTA_138.1.T1020150</name>
</gene>
<dbReference type="OMA" id="INHKKHE"/>
<dbReference type="OrthoDB" id="311782at2759"/>
<organism evidence="1 2">
    <name type="scientific">Paramecium octaurelia</name>
    <dbReference type="NCBI Taxonomy" id="43137"/>
    <lineage>
        <taxon>Eukaryota</taxon>
        <taxon>Sar</taxon>
        <taxon>Alveolata</taxon>
        <taxon>Ciliophora</taxon>
        <taxon>Intramacronucleata</taxon>
        <taxon>Oligohymenophorea</taxon>
        <taxon>Peniculida</taxon>
        <taxon>Parameciidae</taxon>
        <taxon>Paramecium</taxon>
    </lineage>
</organism>
<evidence type="ECO:0000313" key="2">
    <source>
        <dbReference type="Proteomes" id="UP000683925"/>
    </source>
</evidence>
<accession>A0A8S1WRF7</accession>
<dbReference type="AlphaFoldDB" id="A0A8S1WRF7"/>
<dbReference type="EMBL" id="CAJJDP010000102">
    <property type="protein sequence ID" value="CAD8192588.1"/>
    <property type="molecule type" value="Genomic_DNA"/>
</dbReference>
<comment type="caution">
    <text evidence="1">The sequence shown here is derived from an EMBL/GenBank/DDBJ whole genome shotgun (WGS) entry which is preliminary data.</text>
</comment>
<keyword evidence="2" id="KW-1185">Reference proteome</keyword>
<protein>
    <submittedName>
        <fullName evidence="1">Uncharacterized protein</fullName>
    </submittedName>
</protein>
<proteinExistence type="predicted"/>
<evidence type="ECO:0000313" key="1">
    <source>
        <dbReference type="EMBL" id="CAD8192588.1"/>
    </source>
</evidence>
<sequence>MDKLSKKLDKFYTQVHNQKKINRSHSKEYDDLSDTSIDIQINHKKQEKNTMTNLKED</sequence>
<name>A0A8S1WRF7_PAROT</name>